<proteinExistence type="predicted"/>
<dbReference type="Proteomes" id="UP000524246">
    <property type="component" value="Unassembled WGS sequence"/>
</dbReference>
<accession>A0A7X9FRA9</accession>
<dbReference type="SUPFAM" id="SSF55486">
    <property type="entry name" value="Metalloproteases ('zincins'), catalytic domain"/>
    <property type="match status" value="1"/>
</dbReference>
<evidence type="ECO:0000313" key="2">
    <source>
        <dbReference type="Proteomes" id="UP000524246"/>
    </source>
</evidence>
<feature type="non-terminal residue" evidence="1">
    <location>
        <position position="352"/>
    </location>
</feature>
<sequence length="352" mass="41246">MKKQFSQSLISLITLIIMLGKPMCSYAAEISVDTYNHSGPFSIRVIFKDGKYDWAQNILTEAPRYIRMVERYLGIPFAFGNHLTIEGCDNCTSRAEIAQRKIYLDQSWDPLNNPALLFHEINHFWFYYYVNPSNEEWLIEGISSFLPVVMRNLHFLPDEHKYNKAIDQWWGLESLLPNNTKDLPLYPFRESKRQIVYLKSYRVQFIIHCILGEKRYRSFLKKIVSIKRRQPIVVLQLLNSYKKANWRRILSGWVFRGSYRLVALNDFISDEDFDGLSKAKEICFKSSPVSYDTDQDFLPDGAELELGRNPRRLDPDGLELLRQHGPFVDGNDKEWEYFNAISSNDEIGEIQG</sequence>
<comment type="caution">
    <text evidence="1">The sequence shown here is derived from an EMBL/GenBank/DDBJ whole genome shotgun (WGS) entry which is preliminary data.</text>
</comment>
<dbReference type="Gene3D" id="1.10.390.10">
    <property type="entry name" value="Neutral Protease Domain 2"/>
    <property type="match status" value="1"/>
</dbReference>
<protein>
    <submittedName>
        <fullName evidence="1">M1 family metallopeptidase</fullName>
    </submittedName>
</protein>
<reference evidence="1 2" key="1">
    <citation type="journal article" date="2020" name="Biotechnol. Biofuels">
        <title>New insights from the biogas microbiome by comprehensive genome-resolved metagenomics of nearly 1600 species originating from multiple anaerobic digesters.</title>
        <authorList>
            <person name="Campanaro S."/>
            <person name="Treu L."/>
            <person name="Rodriguez-R L.M."/>
            <person name="Kovalovszki A."/>
            <person name="Ziels R.M."/>
            <person name="Maus I."/>
            <person name="Zhu X."/>
            <person name="Kougias P.G."/>
            <person name="Basile A."/>
            <person name="Luo G."/>
            <person name="Schluter A."/>
            <person name="Konstantinidis K.T."/>
            <person name="Angelidaki I."/>
        </authorList>
    </citation>
    <scope>NUCLEOTIDE SEQUENCE [LARGE SCALE GENOMIC DNA]</scope>
    <source>
        <strain evidence="1">AS27yjCOA_65</strain>
    </source>
</reference>
<dbReference type="AlphaFoldDB" id="A0A7X9FRA9"/>
<dbReference type="EMBL" id="JAAZON010000189">
    <property type="protein sequence ID" value="NMC62418.1"/>
    <property type="molecule type" value="Genomic_DNA"/>
</dbReference>
<organism evidence="1 2">
    <name type="scientific">SAR324 cluster bacterium</name>
    <dbReference type="NCBI Taxonomy" id="2024889"/>
    <lineage>
        <taxon>Bacteria</taxon>
        <taxon>Deltaproteobacteria</taxon>
        <taxon>SAR324 cluster</taxon>
    </lineage>
</organism>
<evidence type="ECO:0000313" key="1">
    <source>
        <dbReference type="EMBL" id="NMC62418.1"/>
    </source>
</evidence>
<gene>
    <name evidence="1" type="ORF">GYA55_04550</name>
</gene>
<dbReference type="InterPro" id="IPR027268">
    <property type="entry name" value="Peptidase_M4/M1_CTD_sf"/>
</dbReference>
<name>A0A7X9FRA9_9DELT</name>